<protein>
    <submittedName>
        <fullName evidence="1">Uncharacterized protein</fullName>
    </submittedName>
</protein>
<name>A0A819T2H4_9BILA</name>
<gene>
    <name evidence="1" type="ORF">OXD698_LOCUS33635</name>
</gene>
<organism evidence="1 2">
    <name type="scientific">Adineta steineri</name>
    <dbReference type="NCBI Taxonomy" id="433720"/>
    <lineage>
        <taxon>Eukaryota</taxon>
        <taxon>Metazoa</taxon>
        <taxon>Spiralia</taxon>
        <taxon>Gnathifera</taxon>
        <taxon>Rotifera</taxon>
        <taxon>Eurotatoria</taxon>
        <taxon>Bdelloidea</taxon>
        <taxon>Adinetida</taxon>
        <taxon>Adinetidae</taxon>
        <taxon>Adineta</taxon>
    </lineage>
</organism>
<accession>A0A819T2H4</accession>
<dbReference type="Proteomes" id="UP000663844">
    <property type="component" value="Unassembled WGS sequence"/>
</dbReference>
<reference evidence="1" key="1">
    <citation type="submission" date="2021-02" db="EMBL/GenBank/DDBJ databases">
        <authorList>
            <person name="Nowell W R."/>
        </authorList>
    </citation>
    <scope>NUCLEOTIDE SEQUENCE</scope>
</reference>
<dbReference type="AlphaFoldDB" id="A0A819T2H4"/>
<dbReference type="EMBL" id="CAJOAZ010004654">
    <property type="protein sequence ID" value="CAF4069547.1"/>
    <property type="molecule type" value="Genomic_DNA"/>
</dbReference>
<proteinExistence type="predicted"/>
<sequence length="205" mass="24188">MGAGESSNNNNVTGPVPIRVRNANPLLYTLAQDHMNIQPYWIMILELIFKDFIFQRIWNRWRYKTWFTTQEIAFYFLFVLREGDQERNTTVQKQLETALKESKANREPTNLHNVEITDTVSRLSVRDQKGLELYIEESKEKRSSYYSKKMRFDIFDIIFNCLPLSGHAICTVYIPIPIKQLLRSLITLLKLEFSIWTVVISGHHQ</sequence>
<evidence type="ECO:0000313" key="2">
    <source>
        <dbReference type="Proteomes" id="UP000663844"/>
    </source>
</evidence>
<evidence type="ECO:0000313" key="1">
    <source>
        <dbReference type="EMBL" id="CAF4069547.1"/>
    </source>
</evidence>
<comment type="caution">
    <text evidence="1">The sequence shown here is derived from an EMBL/GenBank/DDBJ whole genome shotgun (WGS) entry which is preliminary data.</text>
</comment>